<feature type="transmembrane region" description="Helical" evidence="6">
    <location>
        <begin position="226"/>
        <end position="251"/>
    </location>
</feature>
<dbReference type="GeneID" id="78821540"/>
<evidence type="ECO:0000256" key="4">
    <source>
        <dbReference type="ARBA" id="ARBA00022989"/>
    </source>
</evidence>
<name>A0ABD5Y4I9_9EURY</name>
<evidence type="ECO:0000256" key="5">
    <source>
        <dbReference type="ARBA" id="ARBA00023136"/>
    </source>
</evidence>
<accession>A0ABD5Y4I9</accession>
<gene>
    <name evidence="7" type="ORF">ACFQMA_15505</name>
</gene>
<keyword evidence="5 6" id="KW-0472">Membrane</keyword>
<comment type="similarity">
    <text evidence="2">Belongs to the autoinducer-2 exporter (AI-2E) (TC 2.A.86) family.</text>
</comment>
<keyword evidence="4 6" id="KW-1133">Transmembrane helix</keyword>
<dbReference type="Pfam" id="PF01594">
    <property type="entry name" value="AI-2E_transport"/>
    <property type="match status" value="1"/>
</dbReference>
<reference evidence="7 8" key="1">
    <citation type="journal article" date="2019" name="Int. J. Syst. Evol. Microbiol.">
        <title>The Global Catalogue of Microorganisms (GCM) 10K type strain sequencing project: providing services to taxonomists for standard genome sequencing and annotation.</title>
        <authorList>
            <consortium name="The Broad Institute Genomics Platform"/>
            <consortium name="The Broad Institute Genome Sequencing Center for Infectious Disease"/>
            <person name="Wu L."/>
            <person name="Ma J."/>
        </authorList>
    </citation>
    <scope>NUCLEOTIDE SEQUENCE [LARGE SCALE GENOMIC DNA]</scope>
    <source>
        <strain evidence="7 8">XZYJT29</strain>
    </source>
</reference>
<dbReference type="RefSeq" id="WP_274322318.1">
    <property type="nucleotide sequence ID" value="NZ_CP118158.1"/>
</dbReference>
<evidence type="ECO:0000256" key="6">
    <source>
        <dbReference type="SAM" id="Phobius"/>
    </source>
</evidence>
<feature type="transmembrane region" description="Helical" evidence="6">
    <location>
        <begin position="258"/>
        <end position="275"/>
    </location>
</feature>
<sequence>MVRSSTLRVGFFVALLTVFAYLLVLIVRPFLTALLAALLLAVLLAPAQRRLAPRAGEKVAAFGLVTLSLTAVAAIVAVLVVAAPSGLTDLSTVLQGFPAGNAAERRIENLLGVEVPLESIVESVPRRVAELLFGDVSMLVSATTDFFLGAVLFLFVLYYLLVDGDSLIDWVEDRLPLNDETTAELHEEAYQTTWAVLKGHVFVAVVQGAVAGVGLFVVGIPDVLFWSFVMMVLELFPVLGVAGVLGPAALYLGLQNRLLAAAFLVVYGMTAVAVVDDYLRARVVDRESSLHSATILVGVFGGVYAFGVMGLFYGPIVVGLFKTLARVLDERYVSES</sequence>
<evidence type="ECO:0000313" key="7">
    <source>
        <dbReference type="EMBL" id="MFC7141231.1"/>
    </source>
</evidence>
<protein>
    <submittedName>
        <fullName evidence="7">AI-2E family transporter</fullName>
    </submittedName>
</protein>
<feature type="transmembrane region" description="Helical" evidence="6">
    <location>
        <begin position="136"/>
        <end position="161"/>
    </location>
</feature>
<keyword evidence="8" id="KW-1185">Reference proteome</keyword>
<evidence type="ECO:0000256" key="3">
    <source>
        <dbReference type="ARBA" id="ARBA00022692"/>
    </source>
</evidence>
<dbReference type="InterPro" id="IPR002549">
    <property type="entry name" value="AI-2E-like"/>
</dbReference>
<dbReference type="PANTHER" id="PTHR21716">
    <property type="entry name" value="TRANSMEMBRANE PROTEIN"/>
    <property type="match status" value="1"/>
</dbReference>
<proteinExistence type="inferred from homology"/>
<dbReference type="EMBL" id="JBHTAS010000001">
    <property type="protein sequence ID" value="MFC7141231.1"/>
    <property type="molecule type" value="Genomic_DNA"/>
</dbReference>
<organism evidence="7 8">
    <name type="scientific">Halosimplex aquaticum</name>
    <dbReference type="NCBI Taxonomy" id="3026162"/>
    <lineage>
        <taxon>Archaea</taxon>
        <taxon>Methanobacteriati</taxon>
        <taxon>Methanobacteriota</taxon>
        <taxon>Stenosarchaea group</taxon>
        <taxon>Halobacteria</taxon>
        <taxon>Halobacteriales</taxon>
        <taxon>Haloarculaceae</taxon>
        <taxon>Halosimplex</taxon>
    </lineage>
</organism>
<dbReference type="AlphaFoldDB" id="A0ABD5Y4I9"/>
<dbReference type="PANTHER" id="PTHR21716:SF4">
    <property type="entry name" value="TRANSMEMBRANE PROTEIN 245"/>
    <property type="match status" value="1"/>
</dbReference>
<feature type="transmembrane region" description="Helical" evidence="6">
    <location>
        <begin position="7"/>
        <end position="24"/>
    </location>
</feature>
<keyword evidence="3 6" id="KW-0812">Transmembrane</keyword>
<comment type="caution">
    <text evidence="7">The sequence shown here is derived from an EMBL/GenBank/DDBJ whole genome shotgun (WGS) entry which is preliminary data.</text>
</comment>
<evidence type="ECO:0000256" key="1">
    <source>
        <dbReference type="ARBA" id="ARBA00004141"/>
    </source>
</evidence>
<evidence type="ECO:0000256" key="2">
    <source>
        <dbReference type="ARBA" id="ARBA00009773"/>
    </source>
</evidence>
<evidence type="ECO:0000313" key="8">
    <source>
        <dbReference type="Proteomes" id="UP001596432"/>
    </source>
</evidence>
<comment type="subcellular location">
    <subcellularLocation>
        <location evidence="1">Membrane</location>
        <topology evidence="1">Multi-pass membrane protein</topology>
    </subcellularLocation>
</comment>
<feature type="transmembrane region" description="Helical" evidence="6">
    <location>
        <begin position="30"/>
        <end position="47"/>
    </location>
</feature>
<dbReference type="Proteomes" id="UP001596432">
    <property type="component" value="Unassembled WGS sequence"/>
</dbReference>
<feature type="transmembrane region" description="Helical" evidence="6">
    <location>
        <begin position="295"/>
        <end position="321"/>
    </location>
</feature>
<feature type="transmembrane region" description="Helical" evidence="6">
    <location>
        <begin position="201"/>
        <end position="220"/>
    </location>
</feature>
<feature type="transmembrane region" description="Helical" evidence="6">
    <location>
        <begin position="59"/>
        <end position="83"/>
    </location>
</feature>
<dbReference type="GO" id="GO:0016020">
    <property type="term" value="C:membrane"/>
    <property type="evidence" value="ECO:0007669"/>
    <property type="project" value="UniProtKB-SubCell"/>
</dbReference>